<dbReference type="GO" id="GO:0003677">
    <property type="term" value="F:DNA binding"/>
    <property type="evidence" value="ECO:0007669"/>
    <property type="project" value="InterPro"/>
</dbReference>
<feature type="domain" description="DNA topoisomerase type IA zn finger" evidence="1">
    <location>
        <begin position="77"/>
        <end position="110"/>
    </location>
</feature>
<keyword evidence="3" id="KW-1185">Reference proteome</keyword>
<evidence type="ECO:0000313" key="2">
    <source>
        <dbReference type="EMBL" id="PSU39609.1"/>
    </source>
</evidence>
<proteinExistence type="predicted"/>
<dbReference type="InterPro" id="IPR023405">
    <property type="entry name" value="Topo_IA_core_domain"/>
</dbReference>
<name>A0A2T3J5K0_9GAMM</name>
<dbReference type="SUPFAM" id="SSF56712">
    <property type="entry name" value="Prokaryotic type I DNA topoisomerase"/>
    <property type="match status" value="1"/>
</dbReference>
<accession>A0A2T3J5K0</accession>
<protein>
    <recommendedName>
        <fullName evidence="1">DNA topoisomerase type IA zn finger domain-containing protein</fullName>
    </recommendedName>
</protein>
<dbReference type="GO" id="GO:0005694">
    <property type="term" value="C:chromosome"/>
    <property type="evidence" value="ECO:0007669"/>
    <property type="project" value="InterPro"/>
</dbReference>
<dbReference type="Gene3D" id="3.30.65.10">
    <property type="entry name" value="Bacterial Topoisomerase I, domain 1"/>
    <property type="match status" value="2"/>
</dbReference>
<organism evidence="2 3">
    <name type="scientific">Photobacterium frigidiphilum</name>
    <dbReference type="NCBI Taxonomy" id="264736"/>
    <lineage>
        <taxon>Bacteria</taxon>
        <taxon>Pseudomonadati</taxon>
        <taxon>Pseudomonadota</taxon>
        <taxon>Gammaproteobacteria</taxon>
        <taxon>Vibrionales</taxon>
        <taxon>Vibrionaceae</taxon>
        <taxon>Photobacterium</taxon>
    </lineage>
</organism>
<dbReference type="SUPFAM" id="SSF57783">
    <property type="entry name" value="Zinc beta-ribbon"/>
    <property type="match status" value="1"/>
</dbReference>
<dbReference type="GO" id="GO:0003916">
    <property type="term" value="F:DNA topoisomerase activity"/>
    <property type="evidence" value="ECO:0007669"/>
    <property type="project" value="InterPro"/>
</dbReference>
<dbReference type="RefSeq" id="WP_107247121.1">
    <property type="nucleotide sequence ID" value="NZ_PYMJ01000112.1"/>
</dbReference>
<dbReference type="Pfam" id="PF01396">
    <property type="entry name" value="Zn_ribbon_Top1"/>
    <property type="match status" value="2"/>
</dbReference>
<sequence length="181" mass="20770">MVRNIEIPYHQGQEFCALLPKEIIAPDISAQWAQRQQRIRNGEYTVGQFIHDLDNYIDARIHDVKTHGVSITVANAITCPHCQSGTLLKRKGKNGMFWACNRYPDCKSTFENVKNKPQLEKKPRVLGETSDIEFCKQCSSALIRRPAKRKDTFWWGCSGFPKCNVRYFDKNGKPDHDKGAI</sequence>
<dbReference type="EMBL" id="PYMJ01000112">
    <property type="protein sequence ID" value="PSU39609.1"/>
    <property type="molecule type" value="Genomic_DNA"/>
</dbReference>
<evidence type="ECO:0000259" key="1">
    <source>
        <dbReference type="Pfam" id="PF01396"/>
    </source>
</evidence>
<dbReference type="AlphaFoldDB" id="A0A2T3J5K0"/>
<comment type="caution">
    <text evidence="2">The sequence shown here is derived from an EMBL/GenBank/DDBJ whole genome shotgun (WGS) entry which is preliminary data.</text>
</comment>
<dbReference type="InterPro" id="IPR013498">
    <property type="entry name" value="Topo_IA_Znf"/>
</dbReference>
<dbReference type="GO" id="GO:0006265">
    <property type="term" value="P:DNA topological change"/>
    <property type="evidence" value="ECO:0007669"/>
    <property type="project" value="InterPro"/>
</dbReference>
<gene>
    <name evidence="2" type="ORF">C9J12_30020</name>
</gene>
<reference evidence="2 3" key="1">
    <citation type="submission" date="2018-01" db="EMBL/GenBank/DDBJ databases">
        <title>Whole genome sequencing of Histamine producing bacteria.</title>
        <authorList>
            <person name="Butler K."/>
        </authorList>
    </citation>
    <scope>NUCLEOTIDE SEQUENCE [LARGE SCALE GENOMIC DNA]</scope>
    <source>
        <strain evidence="2 3">JCM 12947</strain>
    </source>
</reference>
<dbReference type="Proteomes" id="UP000240987">
    <property type="component" value="Unassembled WGS sequence"/>
</dbReference>
<evidence type="ECO:0000313" key="3">
    <source>
        <dbReference type="Proteomes" id="UP000240987"/>
    </source>
</evidence>
<feature type="domain" description="DNA topoisomerase type IA zn finger" evidence="1">
    <location>
        <begin position="134"/>
        <end position="171"/>
    </location>
</feature>
<dbReference type="OrthoDB" id="5782056at2"/>